<dbReference type="GO" id="GO:0003677">
    <property type="term" value="F:DNA binding"/>
    <property type="evidence" value="ECO:0007669"/>
    <property type="project" value="InterPro"/>
</dbReference>
<dbReference type="SMART" id="SM01321">
    <property type="entry name" value="Y1_Tnp"/>
    <property type="match status" value="1"/>
</dbReference>
<dbReference type="InterPro" id="IPR036515">
    <property type="entry name" value="Transposase_17_sf"/>
</dbReference>
<feature type="domain" description="Transposase IS200-like" evidence="1">
    <location>
        <begin position="13"/>
        <end position="135"/>
    </location>
</feature>
<dbReference type="HOGENOM" id="CLU_101320_2_1_3"/>
<dbReference type="STRING" id="43989.cce_1784"/>
<name>B1WZI2_CROS5</name>
<evidence type="ECO:0000259" key="1">
    <source>
        <dbReference type="SMART" id="SM01321"/>
    </source>
</evidence>
<dbReference type="InterPro" id="IPR002686">
    <property type="entry name" value="Transposase_17"/>
</dbReference>
<dbReference type="KEGG" id="cyt:cce_1784"/>
<protein>
    <submittedName>
        <fullName evidence="2">Transposase</fullName>
    </submittedName>
</protein>
<dbReference type="Gene3D" id="3.30.70.1290">
    <property type="entry name" value="Transposase IS200-like"/>
    <property type="match status" value="1"/>
</dbReference>
<dbReference type="OrthoDB" id="9793729at2"/>
<proteinExistence type="predicted"/>
<keyword evidence="3" id="KW-1185">Reference proteome</keyword>
<evidence type="ECO:0000313" key="3">
    <source>
        <dbReference type="Proteomes" id="UP000001203"/>
    </source>
</evidence>
<dbReference type="eggNOG" id="COG1943">
    <property type="taxonomic scope" value="Bacteria"/>
</dbReference>
<dbReference type="RefSeq" id="WP_009545598.1">
    <property type="nucleotide sequence ID" value="NC_010546.1"/>
</dbReference>
<organism evidence="2 3">
    <name type="scientific">Crocosphaera subtropica (strain ATCC 51142 / BH68)</name>
    <name type="common">Cyanothece sp. (strain ATCC 51142)</name>
    <dbReference type="NCBI Taxonomy" id="43989"/>
    <lineage>
        <taxon>Bacteria</taxon>
        <taxon>Bacillati</taxon>
        <taxon>Cyanobacteriota</taxon>
        <taxon>Cyanophyceae</taxon>
        <taxon>Oscillatoriophycideae</taxon>
        <taxon>Chroococcales</taxon>
        <taxon>Aphanothecaceae</taxon>
        <taxon>Crocosphaera</taxon>
        <taxon>Crocosphaera subtropica</taxon>
    </lineage>
</organism>
<dbReference type="Pfam" id="PF01797">
    <property type="entry name" value="Y1_Tnp"/>
    <property type="match status" value="1"/>
</dbReference>
<dbReference type="Proteomes" id="UP000001203">
    <property type="component" value="Chromosome circular"/>
</dbReference>
<dbReference type="SUPFAM" id="SSF143422">
    <property type="entry name" value="Transposase IS200-like"/>
    <property type="match status" value="1"/>
</dbReference>
<dbReference type="EMBL" id="CP000806">
    <property type="protein sequence ID" value="ACB51134.1"/>
    <property type="molecule type" value="Genomic_DNA"/>
</dbReference>
<gene>
    <name evidence="2" type="ordered locus">cce_1784</name>
</gene>
<dbReference type="GO" id="GO:0006313">
    <property type="term" value="P:DNA transposition"/>
    <property type="evidence" value="ECO:0007669"/>
    <property type="project" value="InterPro"/>
</dbReference>
<dbReference type="PANTHER" id="PTHR33360">
    <property type="entry name" value="TRANSPOSASE FOR INSERTION SEQUENCE ELEMENT IS200"/>
    <property type="match status" value="1"/>
</dbReference>
<sequence>MQQTELRKISHAVFSIHLHIVFVTKYRRKVLTQEMLDDLKKIFSRVLEKNISYLLECNLEPDHVHLLVDLHPDNNISNLVAVLKSASSRILRNKYSEVFAQFYWGKRAKLWHDSKCIISCGGAPLEVVKEYINNQSGGLENQK</sequence>
<dbReference type="PANTHER" id="PTHR33360:SF2">
    <property type="entry name" value="TRANSPOSASE FOR INSERTION SEQUENCE ELEMENT IS200"/>
    <property type="match status" value="1"/>
</dbReference>
<dbReference type="GO" id="GO:0004803">
    <property type="term" value="F:transposase activity"/>
    <property type="evidence" value="ECO:0007669"/>
    <property type="project" value="InterPro"/>
</dbReference>
<dbReference type="AlphaFoldDB" id="B1WZI2"/>
<accession>B1WZI2</accession>
<reference evidence="2 3" key="1">
    <citation type="journal article" date="2008" name="Proc. Natl. Acad. Sci. U.S.A.">
        <title>The genome of Cyanothece 51142, a unicellular diazotrophic cyanobacterium important in the marine nitrogen cycle.</title>
        <authorList>
            <person name="Welsh E.A."/>
            <person name="Liberton M."/>
            <person name="Stoeckel J."/>
            <person name="Loh T."/>
            <person name="Elvitigala T."/>
            <person name="Wang C."/>
            <person name="Wollam A."/>
            <person name="Fulton R.S."/>
            <person name="Clifton S.W."/>
            <person name="Jacobs J.M."/>
            <person name="Aurora R."/>
            <person name="Ghosh B.K."/>
            <person name="Sherman L.A."/>
            <person name="Smith R.D."/>
            <person name="Wilson R.K."/>
            <person name="Pakrasi H.B."/>
        </authorList>
    </citation>
    <scope>NUCLEOTIDE SEQUENCE [LARGE SCALE GENOMIC DNA]</scope>
    <source>
        <strain evidence="3">ATCC 51142 / BH68</strain>
    </source>
</reference>
<evidence type="ECO:0000313" key="2">
    <source>
        <dbReference type="EMBL" id="ACB51134.1"/>
    </source>
</evidence>
<dbReference type="NCBIfam" id="NF033573">
    <property type="entry name" value="transpos_IS200"/>
    <property type="match status" value="1"/>
</dbReference>